<feature type="transmembrane region" description="Helical" evidence="8">
    <location>
        <begin position="525"/>
        <end position="550"/>
    </location>
</feature>
<feature type="transmembrane region" description="Helical" evidence="8">
    <location>
        <begin position="463"/>
        <end position="485"/>
    </location>
</feature>
<feature type="transmembrane region" description="Helical" evidence="8">
    <location>
        <begin position="158"/>
        <end position="180"/>
    </location>
</feature>
<feature type="transmembrane region" description="Helical" evidence="8">
    <location>
        <begin position="368"/>
        <end position="385"/>
    </location>
</feature>
<dbReference type="GO" id="GO:0005432">
    <property type="term" value="F:calcium:sodium antiporter activity"/>
    <property type="evidence" value="ECO:0007669"/>
    <property type="project" value="TreeGrafter"/>
</dbReference>
<keyword evidence="7 8" id="KW-0472">Membrane</keyword>
<keyword evidence="11" id="KW-1185">Reference proteome</keyword>
<evidence type="ECO:0000256" key="6">
    <source>
        <dbReference type="ARBA" id="ARBA00022989"/>
    </source>
</evidence>
<keyword evidence="2" id="KW-0813">Transport</keyword>
<feature type="transmembrane region" description="Helical" evidence="8">
    <location>
        <begin position="186"/>
        <end position="205"/>
    </location>
</feature>
<dbReference type="Proteomes" id="UP001152798">
    <property type="component" value="Chromosome 4"/>
</dbReference>
<feature type="transmembrane region" description="Helical" evidence="8">
    <location>
        <begin position="214"/>
        <end position="233"/>
    </location>
</feature>
<evidence type="ECO:0000256" key="7">
    <source>
        <dbReference type="ARBA" id="ARBA00023136"/>
    </source>
</evidence>
<keyword evidence="4" id="KW-0106">Calcium</keyword>
<dbReference type="EMBL" id="OV725080">
    <property type="protein sequence ID" value="CAH1398339.1"/>
    <property type="molecule type" value="Genomic_DNA"/>
</dbReference>
<evidence type="ECO:0000256" key="5">
    <source>
        <dbReference type="ARBA" id="ARBA00022692"/>
    </source>
</evidence>
<dbReference type="InterPro" id="IPR051359">
    <property type="entry name" value="CaCA_antiporter"/>
</dbReference>
<reference evidence="10" key="1">
    <citation type="submission" date="2022-01" db="EMBL/GenBank/DDBJ databases">
        <authorList>
            <person name="King R."/>
        </authorList>
    </citation>
    <scope>NUCLEOTIDE SEQUENCE</scope>
</reference>
<dbReference type="InterPro" id="IPR044880">
    <property type="entry name" value="NCX_ion-bd_dom_sf"/>
</dbReference>
<feature type="transmembrane region" description="Helical" evidence="8">
    <location>
        <begin position="497"/>
        <end position="519"/>
    </location>
</feature>
<evidence type="ECO:0000256" key="3">
    <source>
        <dbReference type="ARBA" id="ARBA00022449"/>
    </source>
</evidence>
<keyword evidence="4" id="KW-0109">Calcium transport</keyword>
<keyword evidence="3" id="KW-0050">Antiport</keyword>
<evidence type="ECO:0000256" key="8">
    <source>
        <dbReference type="SAM" id="Phobius"/>
    </source>
</evidence>
<dbReference type="PANTHER" id="PTHR12266">
    <property type="entry name" value="NA+/CA2+ K+ INDEPENDENT EXCHANGER"/>
    <property type="match status" value="1"/>
</dbReference>
<feature type="transmembrane region" description="Helical" evidence="8">
    <location>
        <begin position="82"/>
        <end position="103"/>
    </location>
</feature>
<dbReference type="AlphaFoldDB" id="A0A9P0HAA0"/>
<feature type="domain" description="Sodium/calcium exchanger membrane region" evidence="9">
    <location>
        <begin position="91"/>
        <end position="227"/>
    </location>
</feature>
<keyword evidence="5 8" id="KW-0812">Transmembrane</keyword>
<evidence type="ECO:0000256" key="4">
    <source>
        <dbReference type="ARBA" id="ARBA00022568"/>
    </source>
</evidence>
<protein>
    <recommendedName>
        <fullName evidence="9">Sodium/calcium exchanger membrane region domain-containing protein</fullName>
    </recommendedName>
</protein>
<feature type="domain" description="Sodium/calcium exchanger membrane region" evidence="9">
    <location>
        <begin position="429"/>
        <end position="577"/>
    </location>
</feature>
<dbReference type="Pfam" id="PF01699">
    <property type="entry name" value="Na_Ca_ex"/>
    <property type="match status" value="2"/>
</dbReference>
<dbReference type="InterPro" id="IPR004837">
    <property type="entry name" value="NaCa_Exmemb"/>
</dbReference>
<feature type="transmembrane region" description="Helical" evidence="8">
    <location>
        <begin position="397"/>
        <end position="415"/>
    </location>
</feature>
<sequence length="597" mass="66851">MELSSTTISSTISTTMMAGAVVQESIENTIAPTRNQCHYVMTLPYKERCDFVMSTDDCGADGSVLMNTFRFIFCDFSEEQSYIGIIITVCVMAFVFITTAFVADGFICTNLAVISRSLKLPDSIAGVTLLALGNGIPDLFTAFAGAELNHPEILFSSLTGAALFDVTIAAGCVIFLRPFYIDSFTWWNVIFYLLSYGTLFCGFYFRNLSVWHSVGIISIYVCYGVFTVTHFVLSGPHEETEPIDETDEEHLIQIAKAKTFTLPPTSRGTLQSTVELLKAMERSRLYRVMGYRYSIRRSADFGYSWRRPKHLIIEFLNFLDFRDNYDWYEGSACQKIAVIVQLPWIIGLKFLIPAVIPGILINDGWCKLLAMINSLIYFDLLLYCFGVSDKEIGPFQLWQYGLVLGLLFFFLILFTSRTSLKPKYHTVFAYAGFIAAIGVCRLLCTEIVVSLQAIGARLSLSTTWLALTILAWGNSVTDFVSAASLSRQGLQNMGYASLYGGPMFNCSVGVALVYFIVYFQGKPLHAFYGVLSPVGALFLLIALFSTAILMPTINFEGRRVMGLYLIILYCMFFFLCILMETVIHPFGTQYKLVPKVT</sequence>
<accession>A0A9P0HAA0</accession>
<organism evidence="10 11">
    <name type="scientific">Nezara viridula</name>
    <name type="common">Southern green stink bug</name>
    <name type="synonym">Cimex viridulus</name>
    <dbReference type="NCBI Taxonomy" id="85310"/>
    <lineage>
        <taxon>Eukaryota</taxon>
        <taxon>Metazoa</taxon>
        <taxon>Ecdysozoa</taxon>
        <taxon>Arthropoda</taxon>
        <taxon>Hexapoda</taxon>
        <taxon>Insecta</taxon>
        <taxon>Pterygota</taxon>
        <taxon>Neoptera</taxon>
        <taxon>Paraneoptera</taxon>
        <taxon>Hemiptera</taxon>
        <taxon>Heteroptera</taxon>
        <taxon>Panheteroptera</taxon>
        <taxon>Pentatomomorpha</taxon>
        <taxon>Pentatomoidea</taxon>
        <taxon>Pentatomidae</taxon>
        <taxon>Pentatominae</taxon>
        <taxon>Nezara</taxon>
    </lineage>
</organism>
<evidence type="ECO:0000256" key="2">
    <source>
        <dbReference type="ARBA" id="ARBA00022448"/>
    </source>
</evidence>
<feature type="transmembrane region" description="Helical" evidence="8">
    <location>
        <begin position="336"/>
        <end position="356"/>
    </location>
</feature>
<feature type="transmembrane region" description="Helical" evidence="8">
    <location>
        <begin position="123"/>
        <end position="146"/>
    </location>
</feature>
<evidence type="ECO:0000259" key="9">
    <source>
        <dbReference type="Pfam" id="PF01699"/>
    </source>
</evidence>
<dbReference type="PANTHER" id="PTHR12266:SF0">
    <property type="entry name" value="MITOCHONDRIAL SODIUM_CALCIUM EXCHANGER PROTEIN"/>
    <property type="match status" value="1"/>
</dbReference>
<gene>
    <name evidence="10" type="ORF">NEZAVI_LOCUS8012</name>
</gene>
<evidence type="ECO:0000313" key="10">
    <source>
        <dbReference type="EMBL" id="CAH1398339.1"/>
    </source>
</evidence>
<feature type="transmembrane region" description="Helical" evidence="8">
    <location>
        <begin position="562"/>
        <end position="583"/>
    </location>
</feature>
<comment type="subcellular location">
    <subcellularLocation>
        <location evidence="1">Membrane</location>
        <topology evidence="1">Multi-pass membrane protein</topology>
    </subcellularLocation>
</comment>
<proteinExistence type="predicted"/>
<feature type="transmembrane region" description="Helical" evidence="8">
    <location>
        <begin position="427"/>
        <end position="451"/>
    </location>
</feature>
<keyword evidence="4" id="KW-0406">Ion transport</keyword>
<dbReference type="GO" id="GO:0006874">
    <property type="term" value="P:intracellular calcium ion homeostasis"/>
    <property type="evidence" value="ECO:0007669"/>
    <property type="project" value="TreeGrafter"/>
</dbReference>
<evidence type="ECO:0000256" key="1">
    <source>
        <dbReference type="ARBA" id="ARBA00004141"/>
    </source>
</evidence>
<evidence type="ECO:0000313" key="11">
    <source>
        <dbReference type="Proteomes" id="UP001152798"/>
    </source>
</evidence>
<name>A0A9P0HAA0_NEZVI</name>
<dbReference type="OrthoDB" id="407410at2759"/>
<keyword evidence="6 8" id="KW-1133">Transmembrane helix</keyword>
<dbReference type="GO" id="GO:0016020">
    <property type="term" value="C:membrane"/>
    <property type="evidence" value="ECO:0007669"/>
    <property type="project" value="UniProtKB-SubCell"/>
</dbReference>
<dbReference type="Gene3D" id="1.20.1420.30">
    <property type="entry name" value="NCX, central ion-binding region"/>
    <property type="match status" value="2"/>
</dbReference>